<dbReference type="InterPro" id="IPR028082">
    <property type="entry name" value="Peripla_BP_I"/>
</dbReference>
<gene>
    <name evidence="2" type="ORF">HY834_16390</name>
</gene>
<dbReference type="InterPro" id="IPR047640">
    <property type="entry name" value="RpiR-like"/>
</dbReference>
<dbReference type="PANTHER" id="PTHR30514">
    <property type="entry name" value="GLUCOKINASE"/>
    <property type="match status" value="1"/>
</dbReference>
<protein>
    <submittedName>
        <fullName evidence="2">Substrate-binding domain-containing protein</fullName>
    </submittedName>
</protein>
<dbReference type="CDD" id="cd06307">
    <property type="entry name" value="PBP1_sugar_binding"/>
    <property type="match status" value="1"/>
</dbReference>
<dbReference type="PANTHER" id="PTHR30514:SF18">
    <property type="entry name" value="RPIR-FAMILY TRANSCRIPTIONAL REGULATOR"/>
    <property type="match status" value="1"/>
</dbReference>
<name>A0A933L6L0_9HYPH</name>
<dbReference type="EMBL" id="JACRAF010000052">
    <property type="protein sequence ID" value="MBI4923321.1"/>
    <property type="molecule type" value="Genomic_DNA"/>
</dbReference>
<dbReference type="Pfam" id="PF01418">
    <property type="entry name" value="HTH_6"/>
    <property type="match status" value="1"/>
</dbReference>
<dbReference type="InterPro" id="IPR000281">
    <property type="entry name" value="HTH_RpiR"/>
</dbReference>
<reference evidence="2" key="1">
    <citation type="submission" date="2020-07" db="EMBL/GenBank/DDBJ databases">
        <title>Huge and variable diversity of episymbiotic CPR bacteria and DPANN archaea in groundwater ecosystems.</title>
        <authorList>
            <person name="He C.Y."/>
            <person name="Keren R."/>
            <person name="Whittaker M."/>
            <person name="Farag I.F."/>
            <person name="Doudna J."/>
            <person name="Cate J.H.D."/>
            <person name="Banfield J.F."/>
        </authorList>
    </citation>
    <scope>NUCLEOTIDE SEQUENCE</scope>
    <source>
        <strain evidence="2">NC_groundwater_1586_Pr3_B-0.1um_66_15</strain>
    </source>
</reference>
<comment type="caution">
    <text evidence="2">The sequence shown here is derived from an EMBL/GenBank/DDBJ whole genome shotgun (WGS) entry which is preliminary data.</text>
</comment>
<accession>A0A933L6L0</accession>
<proteinExistence type="predicted"/>
<organism evidence="2 3">
    <name type="scientific">Devosia nanyangense</name>
    <dbReference type="NCBI Taxonomy" id="1228055"/>
    <lineage>
        <taxon>Bacteria</taxon>
        <taxon>Pseudomonadati</taxon>
        <taxon>Pseudomonadota</taxon>
        <taxon>Alphaproteobacteria</taxon>
        <taxon>Hyphomicrobiales</taxon>
        <taxon>Devosiaceae</taxon>
        <taxon>Devosia</taxon>
    </lineage>
</organism>
<dbReference type="SUPFAM" id="SSF46689">
    <property type="entry name" value="Homeodomain-like"/>
    <property type="match status" value="1"/>
</dbReference>
<dbReference type="GO" id="GO:0097367">
    <property type="term" value="F:carbohydrate derivative binding"/>
    <property type="evidence" value="ECO:0007669"/>
    <property type="project" value="InterPro"/>
</dbReference>
<dbReference type="InterPro" id="IPR025997">
    <property type="entry name" value="SBP_2_dom"/>
</dbReference>
<dbReference type="Proteomes" id="UP000782610">
    <property type="component" value="Unassembled WGS sequence"/>
</dbReference>
<sequence length="388" mass="41639">MHAARAKPQTAHELLAVLEAAQDSLGKGGRRLAGFFSANLSATALLSSSEVARRCGVNASSVVRLAQSLGFSGYREFQAVVQRHLSASIDGPKPLDAGSNGPVPDRSRPLRLQLFVDSGQSFNEAAQAAATRFCTQNPAVKIATEVQVSYAVDPDDFARRIEAAGATSDGIILVAREHPAINDAVRAITASGVAVICLTTDLPSSGRTAYVGSDQYASGATAGWLCGRMLRTEATGRVLFVYSVPFRCHQDREQGFRHVLRSEFPALAIDEKVSSNESVDVIYEAVRRYIAKSGPPAAIYNVSGANRGVGRALEDEGLSNSTVFVGHELNVYSRSLLERGIMDVAIGHDFEREIALAVDCIQLAREGVHPPNRITQSQVFTRYNCATF</sequence>
<dbReference type="AlphaFoldDB" id="A0A933L6L0"/>
<dbReference type="Pfam" id="PF13407">
    <property type="entry name" value="Peripla_BP_4"/>
    <property type="match status" value="1"/>
</dbReference>
<dbReference type="InterPro" id="IPR009057">
    <property type="entry name" value="Homeodomain-like_sf"/>
</dbReference>
<evidence type="ECO:0000259" key="1">
    <source>
        <dbReference type="PROSITE" id="PS51071"/>
    </source>
</evidence>
<dbReference type="InterPro" id="IPR036388">
    <property type="entry name" value="WH-like_DNA-bd_sf"/>
</dbReference>
<dbReference type="Gene3D" id="1.10.10.10">
    <property type="entry name" value="Winged helix-like DNA-binding domain superfamily/Winged helix DNA-binding domain"/>
    <property type="match status" value="1"/>
</dbReference>
<evidence type="ECO:0000313" key="3">
    <source>
        <dbReference type="Proteomes" id="UP000782610"/>
    </source>
</evidence>
<dbReference type="Gene3D" id="3.40.50.2300">
    <property type="match status" value="2"/>
</dbReference>
<dbReference type="SUPFAM" id="SSF53822">
    <property type="entry name" value="Periplasmic binding protein-like I"/>
    <property type="match status" value="1"/>
</dbReference>
<dbReference type="PROSITE" id="PS51071">
    <property type="entry name" value="HTH_RPIR"/>
    <property type="match status" value="1"/>
</dbReference>
<dbReference type="GO" id="GO:0003700">
    <property type="term" value="F:DNA-binding transcription factor activity"/>
    <property type="evidence" value="ECO:0007669"/>
    <property type="project" value="InterPro"/>
</dbReference>
<evidence type="ECO:0000313" key="2">
    <source>
        <dbReference type="EMBL" id="MBI4923321.1"/>
    </source>
</evidence>
<dbReference type="GO" id="GO:0003677">
    <property type="term" value="F:DNA binding"/>
    <property type="evidence" value="ECO:0007669"/>
    <property type="project" value="InterPro"/>
</dbReference>
<feature type="domain" description="HTH rpiR-type" evidence="1">
    <location>
        <begin position="12"/>
        <end position="88"/>
    </location>
</feature>